<evidence type="ECO:0000313" key="6">
    <source>
        <dbReference type="Proteomes" id="UP000541535"/>
    </source>
</evidence>
<keyword evidence="3 5" id="KW-0378">Hydrolase</keyword>
<dbReference type="InterPro" id="IPR043147">
    <property type="entry name" value="Penicillin_amidase_A-knob"/>
</dbReference>
<dbReference type="SUPFAM" id="SSF56235">
    <property type="entry name" value="N-terminal nucleophile aminohydrolases (Ntn hydrolases)"/>
    <property type="match status" value="1"/>
</dbReference>
<dbReference type="AlphaFoldDB" id="A0A7W5FX51"/>
<evidence type="ECO:0000256" key="4">
    <source>
        <dbReference type="ARBA" id="ARBA00023145"/>
    </source>
</evidence>
<comment type="caution">
    <text evidence="5">The sequence shown here is derived from an EMBL/GenBank/DDBJ whole genome shotgun (WGS) entry which is preliminary data.</text>
</comment>
<dbReference type="PANTHER" id="PTHR34218">
    <property type="entry name" value="PEPTIDASE S45 PENICILLIN AMIDASE"/>
    <property type="match status" value="1"/>
</dbReference>
<gene>
    <name evidence="5" type="ORF">FHS03_005599</name>
</gene>
<dbReference type="Proteomes" id="UP000541535">
    <property type="component" value="Unassembled WGS sequence"/>
</dbReference>
<dbReference type="InterPro" id="IPR029055">
    <property type="entry name" value="Ntn_hydrolases_N"/>
</dbReference>
<dbReference type="Pfam" id="PF01804">
    <property type="entry name" value="Penicil_amidase"/>
    <property type="match status" value="1"/>
</dbReference>
<reference evidence="5 6" key="1">
    <citation type="submission" date="2020-08" db="EMBL/GenBank/DDBJ databases">
        <title>Genomic Encyclopedia of Type Strains, Phase III (KMG-III): the genomes of soil and plant-associated and newly described type strains.</title>
        <authorList>
            <person name="Whitman W."/>
        </authorList>
    </citation>
    <scope>NUCLEOTIDE SEQUENCE [LARGE SCALE GENOMIC DNA]</scope>
    <source>
        <strain evidence="5 6">CECT 8897</strain>
    </source>
</reference>
<feature type="non-terminal residue" evidence="5">
    <location>
        <position position="1"/>
    </location>
</feature>
<dbReference type="InterPro" id="IPR002692">
    <property type="entry name" value="S45"/>
</dbReference>
<evidence type="ECO:0000256" key="3">
    <source>
        <dbReference type="ARBA" id="ARBA00022801"/>
    </source>
</evidence>
<dbReference type="InterPro" id="IPR023343">
    <property type="entry name" value="Penicillin_amidase_dom1"/>
</dbReference>
<accession>A0A7W5FX51</accession>
<dbReference type="Gene3D" id="1.10.439.10">
    <property type="entry name" value="Penicillin Amidohydrolase, domain 1"/>
    <property type="match status" value="1"/>
</dbReference>
<dbReference type="InterPro" id="IPR043146">
    <property type="entry name" value="Penicillin_amidase_N_B-knob"/>
</dbReference>
<sequence>NKFVDTINLHPKFNHGDALHSMEDGAGETLTWKAAAIMDICLLESIMKQLIAASLCAVLLTACGNDQGTAAATHHRLKAELARTSYGIAHVQADNFGGLGYGLAYAYAQDNICMLADSLLTVRGERSRYFGPDAFATRPRDGEYGAALDFLDLRNEDSDFFFKGYLDLDQLRTAYAAEPSVVRELLAGYAAGYNRYLREQGADLPAACRGAPWVKPIGIDDLYLLIAEKALHGSGEVFAQAIVAAARDPAGATKPMAGATLPSMPRSAPSLASNGLAIGRDASLSGHGLLLTNPHYPWTSTDRFYQLHLTLPGVYDVMGVSLGGLPIVVIGFNKDVAWTHTVTKAIHFTTFRLRLDPADPSGTTYFYDGQSRKMSSRAATITTLQPDGSLRTKTRIFYFSHQGAVMILPGEGNSWSSTSALVLGDPNRNNVRLLRQWMEIGQAVSVNDLKFRLDAVAGLPWVNTVAADRTGATLYADASVVPDMDAGKFRSDCLLSEELLMFDGARSACAWGNMDSALAGVLPPAQGPSMQRADYVGNSNDGYWLSNARQLLTGPPPLGYSPLYGPVGVEQHLRTRIGFVQVEEMLAARGRLRLDDLAELQFSNRIYAAELILPELLPACAAANDPLLGRACSTLGMWDRKANLDSRGAVLFREFWNQAARIPGKWALAFNPSDPVHTPRVVAAAAMPAMLGALKEATLKLQNLGIPLDGRLGDYQYEMRNGVRTPIHGGIGDIDGSYNSIHMANALDASGYRNIAWGSSYIQLATFDESGPIARGILAYGQSTDPASPHYADQIALYSDKQLPTLPFSRDAILADKRHQAMTLIEY</sequence>
<dbReference type="Gene3D" id="3.60.20.10">
    <property type="entry name" value="Glutamine Phosphoribosylpyrophosphate, subunit 1, domain 1"/>
    <property type="match status" value="1"/>
</dbReference>
<name>A0A7W5FX51_9BURK</name>
<protein>
    <submittedName>
        <fullName evidence="5">Acyl-homoserine-lactone acylase</fullName>
        <ecNumber evidence="5">3.5.1.97</ecNumber>
    </submittedName>
</protein>
<dbReference type="EMBL" id="JACHXD010000041">
    <property type="protein sequence ID" value="MBB3122497.1"/>
    <property type="molecule type" value="Genomic_DNA"/>
</dbReference>
<keyword evidence="4" id="KW-0865">Zymogen</keyword>
<proteinExistence type="inferred from homology"/>
<evidence type="ECO:0000313" key="5">
    <source>
        <dbReference type="EMBL" id="MBB3122497.1"/>
    </source>
</evidence>
<dbReference type="RefSeq" id="WP_307729576.1">
    <property type="nucleotide sequence ID" value="NZ_JACHXD010000041.1"/>
</dbReference>
<keyword evidence="2" id="KW-0732">Signal</keyword>
<comment type="similarity">
    <text evidence="1">Belongs to the peptidase S45 family.</text>
</comment>
<dbReference type="Gene3D" id="2.30.120.10">
    <property type="match status" value="1"/>
</dbReference>
<dbReference type="PANTHER" id="PTHR34218:SF3">
    <property type="entry name" value="ACYL-HOMOSERINE LACTONE ACYLASE PVDQ"/>
    <property type="match status" value="1"/>
</dbReference>
<dbReference type="GO" id="GO:0017000">
    <property type="term" value="P:antibiotic biosynthetic process"/>
    <property type="evidence" value="ECO:0007669"/>
    <property type="project" value="InterPro"/>
</dbReference>
<dbReference type="Gene3D" id="1.10.1400.10">
    <property type="match status" value="1"/>
</dbReference>
<evidence type="ECO:0000256" key="1">
    <source>
        <dbReference type="ARBA" id="ARBA00006586"/>
    </source>
</evidence>
<dbReference type="GO" id="GO:0016811">
    <property type="term" value="F:hydrolase activity, acting on carbon-nitrogen (but not peptide) bonds, in linear amides"/>
    <property type="evidence" value="ECO:0007669"/>
    <property type="project" value="InterPro"/>
</dbReference>
<organism evidence="5 6">
    <name type="scientific">Pseudoduganella violacea</name>
    <dbReference type="NCBI Taxonomy" id="1715466"/>
    <lineage>
        <taxon>Bacteria</taxon>
        <taxon>Pseudomonadati</taxon>
        <taxon>Pseudomonadota</taxon>
        <taxon>Betaproteobacteria</taxon>
        <taxon>Burkholderiales</taxon>
        <taxon>Oxalobacteraceae</taxon>
        <taxon>Telluria group</taxon>
        <taxon>Pseudoduganella</taxon>
    </lineage>
</organism>
<keyword evidence="6" id="KW-1185">Reference proteome</keyword>
<evidence type="ECO:0000256" key="2">
    <source>
        <dbReference type="ARBA" id="ARBA00022729"/>
    </source>
</evidence>
<dbReference type="EC" id="3.5.1.97" evidence="5"/>